<dbReference type="GO" id="GO:0016020">
    <property type="term" value="C:membrane"/>
    <property type="evidence" value="ECO:0007669"/>
    <property type="project" value="UniProtKB-SubCell"/>
</dbReference>
<evidence type="ECO:0000256" key="6">
    <source>
        <dbReference type="SAM" id="Phobius"/>
    </source>
</evidence>
<dbReference type="Pfam" id="PF00892">
    <property type="entry name" value="EamA"/>
    <property type="match status" value="1"/>
</dbReference>
<dbReference type="STRING" id="269796.Rru_A3055"/>
<dbReference type="RefSeq" id="WP_011390803.1">
    <property type="nucleotide sequence ID" value="NC_007643.1"/>
</dbReference>
<reference evidence="8 9" key="1">
    <citation type="journal article" date="2011" name="Stand. Genomic Sci.">
        <title>Complete genome sequence of Rhodospirillum rubrum type strain (S1).</title>
        <authorList>
            <person name="Munk A.C."/>
            <person name="Copeland A."/>
            <person name="Lucas S."/>
            <person name="Lapidus A."/>
            <person name="Del Rio T.G."/>
            <person name="Barry K."/>
            <person name="Detter J.C."/>
            <person name="Hammon N."/>
            <person name="Israni S."/>
            <person name="Pitluck S."/>
            <person name="Brettin T."/>
            <person name="Bruce D."/>
            <person name="Han C."/>
            <person name="Tapia R."/>
            <person name="Gilna P."/>
            <person name="Schmutz J."/>
            <person name="Larimer F."/>
            <person name="Land M."/>
            <person name="Kyrpides N.C."/>
            <person name="Mavromatis K."/>
            <person name="Richardson P."/>
            <person name="Rohde M."/>
            <person name="Goker M."/>
            <person name="Klenk H.P."/>
            <person name="Zhang Y."/>
            <person name="Roberts G.P."/>
            <person name="Reslewic S."/>
            <person name="Schwartz D.C."/>
        </authorList>
    </citation>
    <scope>NUCLEOTIDE SEQUENCE [LARGE SCALE GENOMIC DNA]</scope>
    <source>
        <strain evidence="9">ATCC 11170 / ATH 1.1.1 / DSM 467 / LMG 4362 / NCIMB 8255 / S1</strain>
    </source>
</reference>
<accession>Q2RPU5</accession>
<sequence>MTVAPCAAASPMKPPLATLSGVAAIVLWSAAVALTRSLSETLGIYGAGAAIYATSGCLVWLAFGRPRVRGQSALYLWGCGGLFVVYGVSLALALGLAADRRQALDLGLINYLWPSLTLALAVPIHRLRVGWWLWPGVIVAFGGVAWATGGGLSLDGLAANIAGNPLAYALALTAAVAWALYSNLVRLADPKEGALALFLLASALVMAPMALLEPAPAVVSPATLGELAVMGASTALAYMGWDVAMKRGDATLVAVLSYFTPLLSVLISALWLDTTPTPSFWMGTGLVVAGSLLCWTASRRA</sequence>
<dbReference type="PANTHER" id="PTHR32322">
    <property type="entry name" value="INNER MEMBRANE TRANSPORTER"/>
    <property type="match status" value="1"/>
</dbReference>
<comment type="subcellular location">
    <subcellularLocation>
        <location evidence="1">Membrane</location>
        <topology evidence="1">Multi-pass membrane protein</topology>
    </subcellularLocation>
</comment>
<dbReference type="SUPFAM" id="SSF103481">
    <property type="entry name" value="Multidrug resistance efflux transporter EmrE"/>
    <property type="match status" value="1"/>
</dbReference>
<feature type="transmembrane region" description="Helical" evidence="6">
    <location>
        <begin position="75"/>
        <end position="97"/>
    </location>
</feature>
<keyword evidence="9" id="KW-1185">Reference proteome</keyword>
<feature type="transmembrane region" description="Helical" evidence="6">
    <location>
        <begin position="218"/>
        <end position="238"/>
    </location>
</feature>
<dbReference type="EMBL" id="CP000230">
    <property type="protein sequence ID" value="ABC23850.1"/>
    <property type="molecule type" value="Genomic_DNA"/>
</dbReference>
<keyword evidence="5 6" id="KW-0472">Membrane</keyword>
<keyword evidence="3 6" id="KW-0812">Transmembrane</keyword>
<dbReference type="HOGENOM" id="CLU_058959_1_1_5"/>
<evidence type="ECO:0000256" key="4">
    <source>
        <dbReference type="ARBA" id="ARBA00022989"/>
    </source>
</evidence>
<keyword evidence="4 6" id="KW-1133">Transmembrane helix</keyword>
<dbReference type="AlphaFoldDB" id="Q2RPU5"/>
<gene>
    <name evidence="8" type="ordered locus">Rru_A3055</name>
</gene>
<dbReference type="InterPro" id="IPR000620">
    <property type="entry name" value="EamA_dom"/>
</dbReference>
<dbReference type="PhylomeDB" id="Q2RPU5"/>
<comment type="similarity">
    <text evidence="2">Belongs to the EamA transporter family.</text>
</comment>
<feature type="transmembrane region" description="Helical" evidence="6">
    <location>
        <begin position="161"/>
        <end position="181"/>
    </location>
</feature>
<dbReference type="PATRIC" id="fig|269796.9.peg.3166"/>
<name>Q2RPU5_RHORT</name>
<evidence type="ECO:0000313" key="9">
    <source>
        <dbReference type="Proteomes" id="UP000001929"/>
    </source>
</evidence>
<evidence type="ECO:0000259" key="7">
    <source>
        <dbReference type="Pfam" id="PF00892"/>
    </source>
</evidence>
<feature type="transmembrane region" description="Helical" evidence="6">
    <location>
        <begin position="250"/>
        <end position="272"/>
    </location>
</feature>
<dbReference type="Proteomes" id="UP000001929">
    <property type="component" value="Chromosome"/>
</dbReference>
<proteinExistence type="inferred from homology"/>
<organism evidence="8 9">
    <name type="scientific">Rhodospirillum rubrum (strain ATCC 11170 / ATH 1.1.1 / DSM 467 / LMG 4362 / NCIMB 8255 / S1)</name>
    <dbReference type="NCBI Taxonomy" id="269796"/>
    <lineage>
        <taxon>Bacteria</taxon>
        <taxon>Pseudomonadati</taxon>
        <taxon>Pseudomonadota</taxon>
        <taxon>Alphaproteobacteria</taxon>
        <taxon>Rhodospirillales</taxon>
        <taxon>Rhodospirillaceae</taxon>
        <taxon>Rhodospirillum</taxon>
    </lineage>
</organism>
<dbReference type="InterPro" id="IPR037185">
    <property type="entry name" value="EmrE-like"/>
</dbReference>
<feature type="transmembrane region" description="Helical" evidence="6">
    <location>
        <begin position="43"/>
        <end position="63"/>
    </location>
</feature>
<evidence type="ECO:0000256" key="1">
    <source>
        <dbReference type="ARBA" id="ARBA00004141"/>
    </source>
</evidence>
<evidence type="ECO:0000256" key="3">
    <source>
        <dbReference type="ARBA" id="ARBA00022692"/>
    </source>
</evidence>
<dbReference type="eggNOG" id="COG0697">
    <property type="taxonomic scope" value="Bacteria"/>
</dbReference>
<feature type="transmembrane region" description="Helical" evidence="6">
    <location>
        <begin position="129"/>
        <end position="149"/>
    </location>
</feature>
<evidence type="ECO:0000256" key="2">
    <source>
        <dbReference type="ARBA" id="ARBA00007362"/>
    </source>
</evidence>
<feature type="transmembrane region" description="Helical" evidence="6">
    <location>
        <begin position="193"/>
        <end position="212"/>
    </location>
</feature>
<feature type="transmembrane region" description="Helical" evidence="6">
    <location>
        <begin position="278"/>
        <end position="297"/>
    </location>
</feature>
<dbReference type="NCBIfam" id="NF008676">
    <property type="entry name" value="PRK11689.1"/>
    <property type="match status" value="1"/>
</dbReference>
<evidence type="ECO:0000313" key="8">
    <source>
        <dbReference type="EMBL" id="ABC23850.1"/>
    </source>
</evidence>
<dbReference type="InterPro" id="IPR050638">
    <property type="entry name" value="AA-Vitamin_Transporters"/>
</dbReference>
<protein>
    <recommendedName>
        <fullName evidence="7">EamA domain-containing protein</fullName>
    </recommendedName>
</protein>
<feature type="domain" description="EamA" evidence="7">
    <location>
        <begin position="167"/>
        <end position="294"/>
    </location>
</feature>
<evidence type="ECO:0000256" key="5">
    <source>
        <dbReference type="ARBA" id="ARBA00023136"/>
    </source>
</evidence>
<dbReference type="EnsemblBacteria" id="ABC23850">
    <property type="protein sequence ID" value="ABC23850"/>
    <property type="gene ID" value="Rru_A3055"/>
</dbReference>
<dbReference type="PANTHER" id="PTHR32322:SF2">
    <property type="entry name" value="EAMA DOMAIN-CONTAINING PROTEIN"/>
    <property type="match status" value="1"/>
</dbReference>
<dbReference type="KEGG" id="rru:Rru_A3055"/>